<organism evidence="2 3">
    <name type="scientific">Sphingomicrobium sediminis</name>
    <dbReference type="NCBI Taxonomy" id="2950949"/>
    <lineage>
        <taxon>Bacteria</taxon>
        <taxon>Pseudomonadati</taxon>
        <taxon>Pseudomonadota</taxon>
        <taxon>Alphaproteobacteria</taxon>
        <taxon>Sphingomonadales</taxon>
        <taxon>Sphingomonadaceae</taxon>
        <taxon>Sphingomicrobium</taxon>
    </lineage>
</organism>
<dbReference type="AlphaFoldDB" id="A0A9X2EE38"/>
<feature type="chain" id="PRO_5040806631" evidence="1">
    <location>
        <begin position="20"/>
        <end position="207"/>
    </location>
</feature>
<name>A0A9X2EE38_9SPHN</name>
<dbReference type="Pfam" id="PF16233">
    <property type="entry name" value="DUF4893"/>
    <property type="match status" value="1"/>
</dbReference>
<accession>A0A9X2EE38</accession>
<dbReference type="PROSITE" id="PS51257">
    <property type="entry name" value="PROKAR_LIPOPROTEIN"/>
    <property type="match status" value="1"/>
</dbReference>
<gene>
    <name evidence="2" type="ORF">NDO55_00375</name>
</gene>
<keyword evidence="1" id="KW-0732">Signal</keyword>
<comment type="caution">
    <text evidence="2">The sequence shown here is derived from an EMBL/GenBank/DDBJ whole genome shotgun (WGS) entry which is preliminary data.</text>
</comment>
<keyword evidence="3" id="KW-1185">Reference proteome</keyword>
<dbReference type="RefSeq" id="WP_252111326.1">
    <property type="nucleotide sequence ID" value="NZ_JAMSHT010000001.1"/>
</dbReference>
<protein>
    <submittedName>
        <fullName evidence="2">DUF4893 domain-containing protein</fullName>
    </submittedName>
</protein>
<dbReference type="InterPro" id="IPR032609">
    <property type="entry name" value="DUF4893"/>
</dbReference>
<proteinExistence type="predicted"/>
<dbReference type="EMBL" id="JAMSHT010000001">
    <property type="protein sequence ID" value="MCM8556275.1"/>
    <property type="molecule type" value="Genomic_DNA"/>
</dbReference>
<evidence type="ECO:0000313" key="2">
    <source>
        <dbReference type="EMBL" id="MCM8556275.1"/>
    </source>
</evidence>
<evidence type="ECO:0000313" key="3">
    <source>
        <dbReference type="Proteomes" id="UP001155128"/>
    </source>
</evidence>
<sequence length="207" mass="23179">MRLSLILASLLLASCSTLPGDPTIDTLETRNWRQIVTEDDGDRLRDWRATFNAAIREARAKGYGDEVEALGALGDPDAAMILGDVPNGLYRCRTIKLGTMSGASTLAYVDYPYFQCRIRPEEDLHGFAKLTGSQRPVGLLFPDDQYRQVFLGTLVLGDEDRAMRYGADPQRDMVAALQRVGENRFRLLIPSPRFESKLDIIELIPEE</sequence>
<dbReference type="Proteomes" id="UP001155128">
    <property type="component" value="Unassembled WGS sequence"/>
</dbReference>
<feature type="signal peptide" evidence="1">
    <location>
        <begin position="1"/>
        <end position="19"/>
    </location>
</feature>
<reference evidence="2" key="1">
    <citation type="submission" date="2022-06" db="EMBL/GenBank/DDBJ databases">
        <title>Sphingomicrobium sedimins sp. nov., a marine bacterium isolated from tidal flat.</title>
        <authorList>
            <person name="Kim C.-H."/>
            <person name="Yoo Y."/>
            <person name="Kim J.-J."/>
        </authorList>
    </citation>
    <scope>NUCLEOTIDE SEQUENCE</scope>
    <source>
        <strain evidence="2">GRR-S6-50</strain>
    </source>
</reference>
<evidence type="ECO:0000256" key="1">
    <source>
        <dbReference type="SAM" id="SignalP"/>
    </source>
</evidence>